<dbReference type="EMBL" id="CP009511">
    <property type="protein sequence ID" value="AKB60706.1"/>
    <property type="molecule type" value="Genomic_DNA"/>
</dbReference>
<dbReference type="AlphaFoldDB" id="A0A0E3LRW0"/>
<organism evidence="1 2">
    <name type="scientific">Methanosarcina mazei SarPi</name>
    <dbReference type="NCBI Taxonomy" id="1434115"/>
    <lineage>
        <taxon>Archaea</taxon>
        <taxon>Methanobacteriati</taxon>
        <taxon>Methanobacteriota</taxon>
        <taxon>Stenosarchaea group</taxon>
        <taxon>Methanomicrobia</taxon>
        <taxon>Methanosarcinales</taxon>
        <taxon>Methanosarcinaceae</taxon>
        <taxon>Methanosarcina</taxon>
    </lineage>
</organism>
<proteinExistence type="predicted"/>
<name>A0A0E3LRW0_METMZ</name>
<dbReference type="Proteomes" id="UP000033116">
    <property type="component" value="Chromosome"/>
</dbReference>
<gene>
    <name evidence="1" type="ORF">MSMAP_0721</name>
</gene>
<dbReference type="PATRIC" id="fig|1434115.4.peg.893"/>
<evidence type="ECO:0000313" key="1">
    <source>
        <dbReference type="EMBL" id="AKB60706.1"/>
    </source>
</evidence>
<reference evidence="1 2" key="1">
    <citation type="submission" date="2014-07" db="EMBL/GenBank/DDBJ databases">
        <title>Methanogenic archaea and the global carbon cycle.</title>
        <authorList>
            <person name="Henriksen J.R."/>
            <person name="Luke J."/>
            <person name="Reinhart S."/>
            <person name="Benedict M.N."/>
            <person name="Youngblut N.D."/>
            <person name="Metcalf M.E."/>
            <person name="Whitaker R.J."/>
            <person name="Metcalf W.W."/>
        </authorList>
    </citation>
    <scope>NUCLEOTIDE SEQUENCE [LARGE SCALE GENOMIC DNA]</scope>
    <source>
        <strain evidence="1 2">SarPi</strain>
    </source>
</reference>
<sequence length="185" mass="21298">MKQNDSYLCNSDLRIREQDPLKQGLKLVRILWILDISLNSRARSIKTRIETVARMVFRSYLRHSYSRARSIKTRIETPNQSKPESLAVSIREQDPLKQGLKHSAGGAAVTMGGNSRARSIKTRIETNDVMFWNCFSPYSRARSIKTRIETRPRKAQKCGPNNSRARSIKTRIETFINSSHINIHD</sequence>
<dbReference type="HOGENOM" id="CLU_1232790_0_0_2"/>
<protein>
    <submittedName>
        <fullName evidence="1">Uncharacterized protein</fullName>
    </submittedName>
</protein>
<evidence type="ECO:0000313" key="2">
    <source>
        <dbReference type="Proteomes" id="UP000033116"/>
    </source>
</evidence>
<accession>A0A0E3LRW0</accession>